<feature type="chain" id="PRO_5014621393" description="Outer membrane protein beta-barrel domain-containing protein" evidence="2">
    <location>
        <begin position="21"/>
        <end position="155"/>
    </location>
</feature>
<accession>A0A1I7AGJ5</accession>
<protein>
    <recommendedName>
        <fullName evidence="5">Outer membrane protein beta-barrel domain-containing protein</fullName>
    </recommendedName>
</protein>
<keyword evidence="4" id="KW-1185">Reference proteome</keyword>
<evidence type="ECO:0000313" key="4">
    <source>
        <dbReference type="Proteomes" id="UP000236454"/>
    </source>
</evidence>
<reference evidence="3 4" key="1">
    <citation type="submission" date="2016-10" db="EMBL/GenBank/DDBJ databases">
        <authorList>
            <person name="de Groot N.N."/>
        </authorList>
    </citation>
    <scope>NUCLEOTIDE SEQUENCE [LARGE SCALE GENOMIC DNA]</scope>
    <source>
        <strain evidence="3 4">CGMCC 1.7005</strain>
    </source>
</reference>
<dbReference type="EMBL" id="FPAS01000003">
    <property type="protein sequence ID" value="SFT74005.1"/>
    <property type="molecule type" value="Genomic_DNA"/>
</dbReference>
<organism evidence="3 4">
    <name type="scientific">Lishizhenia tianjinensis</name>
    <dbReference type="NCBI Taxonomy" id="477690"/>
    <lineage>
        <taxon>Bacteria</taxon>
        <taxon>Pseudomonadati</taxon>
        <taxon>Bacteroidota</taxon>
        <taxon>Flavobacteriia</taxon>
        <taxon>Flavobacteriales</taxon>
        <taxon>Crocinitomicaceae</taxon>
        <taxon>Lishizhenia</taxon>
    </lineage>
</organism>
<keyword evidence="1" id="KW-1133">Transmembrane helix</keyword>
<feature type="transmembrane region" description="Helical" evidence="1">
    <location>
        <begin position="36"/>
        <end position="54"/>
    </location>
</feature>
<dbReference type="Proteomes" id="UP000236454">
    <property type="component" value="Unassembled WGS sequence"/>
</dbReference>
<feature type="transmembrane region" description="Helical" evidence="1">
    <location>
        <begin position="66"/>
        <end position="87"/>
    </location>
</feature>
<keyword evidence="1" id="KW-0812">Transmembrane</keyword>
<evidence type="ECO:0000313" key="3">
    <source>
        <dbReference type="EMBL" id="SFT74005.1"/>
    </source>
</evidence>
<evidence type="ECO:0000256" key="1">
    <source>
        <dbReference type="SAM" id="Phobius"/>
    </source>
</evidence>
<evidence type="ECO:0000256" key="2">
    <source>
        <dbReference type="SAM" id="SignalP"/>
    </source>
</evidence>
<keyword evidence="1" id="KW-0472">Membrane</keyword>
<dbReference type="RefSeq" id="WP_090249121.1">
    <property type="nucleotide sequence ID" value="NZ_FPAS01000003.1"/>
</dbReference>
<sequence>MKNKATLLLSLLLISPLNFSQEREQEIIVKDYYPNAVYGSLGIGGLYFTATGFYERTLSYNGRLRTFAKVGVGGYALWGIGGVYGMGHLGLLTGANNNHLELSAGYNRFFTGDLQGDYPLSGTMGYRFQKPDGLFIFRTGVSFPEAVYLGLGFSF</sequence>
<dbReference type="STRING" id="477690.SAMN05216474_2066"/>
<gene>
    <name evidence="3" type="ORF">SAMN05216474_2066</name>
</gene>
<keyword evidence="2" id="KW-0732">Signal</keyword>
<dbReference type="AlphaFoldDB" id="A0A1I7AGJ5"/>
<dbReference type="OrthoDB" id="1467833at2"/>
<name>A0A1I7AGJ5_9FLAO</name>
<evidence type="ECO:0008006" key="5">
    <source>
        <dbReference type="Google" id="ProtNLM"/>
    </source>
</evidence>
<feature type="signal peptide" evidence="2">
    <location>
        <begin position="1"/>
        <end position="20"/>
    </location>
</feature>
<proteinExistence type="predicted"/>